<dbReference type="EMBL" id="KI964351">
    <property type="protein sequence ID" value="EUC39532.1"/>
    <property type="molecule type" value="Genomic_DNA"/>
</dbReference>
<sequence>MTGSPSSPGAFHDLAASLVVDAARKRREEGVEQLLRLFFKVARSCPVRSTKCWDYPERLVARLQILGRVLAVVVVRQEVILVLSLLLSNGIMVLLRRSFCYLF</sequence>
<accession>W6YJI6</accession>
<protein>
    <submittedName>
        <fullName evidence="2">Uncharacterized protein</fullName>
    </submittedName>
</protein>
<keyword evidence="1" id="KW-1133">Transmembrane helix</keyword>
<evidence type="ECO:0000256" key="1">
    <source>
        <dbReference type="SAM" id="Phobius"/>
    </source>
</evidence>
<dbReference type="AlphaFoldDB" id="W6YJI6"/>
<dbReference type="GeneID" id="19118371"/>
<feature type="transmembrane region" description="Helical" evidence="1">
    <location>
        <begin position="65"/>
        <end position="87"/>
    </location>
</feature>
<gene>
    <name evidence="2" type="ORF">COCMIDRAFT_10375</name>
</gene>
<dbReference type="HOGENOM" id="CLU_2263277_0_0_1"/>
<keyword evidence="3" id="KW-1185">Reference proteome</keyword>
<dbReference type="RefSeq" id="XP_007693948.1">
    <property type="nucleotide sequence ID" value="XM_007695758.1"/>
</dbReference>
<proteinExistence type="predicted"/>
<evidence type="ECO:0000313" key="3">
    <source>
        <dbReference type="Proteomes" id="UP000054032"/>
    </source>
</evidence>
<keyword evidence="1" id="KW-0812">Transmembrane</keyword>
<dbReference type="KEGG" id="bor:COCMIDRAFT_10375"/>
<dbReference type="Proteomes" id="UP000054032">
    <property type="component" value="Unassembled WGS sequence"/>
</dbReference>
<evidence type="ECO:0000313" key="2">
    <source>
        <dbReference type="EMBL" id="EUC39532.1"/>
    </source>
</evidence>
<reference evidence="2 3" key="1">
    <citation type="journal article" date="2013" name="PLoS Genet.">
        <title>Comparative genome structure, secondary metabolite, and effector coding capacity across Cochliobolus pathogens.</title>
        <authorList>
            <person name="Condon B.J."/>
            <person name="Leng Y."/>
            <person name="Wu D."/>
            <person name="Bushley K.E."/>
            <person name="Ohm R.A."/>
            <person name="Otillar R."/>
            <person name="Martin J."/>
            <person name="Schackwitz W."/>
            <person name="Grimwood J."/>
            <person name="MohdZainudin N."/>
            <person name="Xue C."/>
            <person name="Wang R."/>
            <person name="Manning V.A."/>
            <person name="Dhillon B."/>
            <person name="Tu Z.J."/>
            <person name="Steffenson B.J."/>
            <person name="Salamov A."/>
            <person name="Sun H."/>
            <person name="Lowry S."/>
            <person name="LaButti K."/>
            <person name="Han J."/>
            <person name="Copeland A."/>
            <person name="Lindquist E."/>
            <person name="Barry K."/>
            <person name="Schmutz J."/>
            <person name="Baker S.E."/>
            <person name="Ciuffetti L.M."/>
            <person name="Grigoriev I.V."/>
            <person name="Zhong S."/>
            <person name="Turgeon B.G."/>
        </authorList>
    </citation>
    <scope>NUCLEOTIDE SEQUENCE [LARGE SCALE GENOMIC DNA]</scope>
    <source>
        <strain evidence="2 3">ATCC 44560</strain>
    </source>
</reference>
<keyword evidence="1" id="KW-0472">Membrane</keyword>
<name>W6YJI6_COCMI</name>
<organism evidence="2 3">
    <name type="scientific">Bipolaris oryzae ATCC 44560</name>
    <dbReference type="NCBI Taxonomy" id="930090"/>
    <lineage>
        <taxon>Eukaryota</taxon>
        <taxon>Fungi</taxon>
        <taxon>Dikarya</taxon>
        <taxon>Ascomycota</taxon>
        <taxon>Pezizomycotina</taxon>
        <taxon>Dothideomycetes</taxon>
        <taxon>Pleosporomycetidae</taxon>
        <taxon>Pleosporales</taxon>
        <taxon>Pleosporineae</taxon>
        <taxon>Pleosporaceae</taxon>
        <taxon>Bipolaris</taxon>
    </lineage>
</organism>